<keyword evidence="5 6" id="KW-0411">Iron-sulfur</keyword>
<dbReference type="InterPro" id="IPR034457">
    <property type="entry name" value="Organic_radical-activating"/>
</dbReference>
<dbReference type="PROSITE" id="PS51918">
    <property type="entry name" value="RADICAL_SAM"/>
    <property type="match status" value="1"/>
</dbReference>
<dbReference type="InterPro" id="IPR007197">
    <property type="entry name" value="rSAM"/>
</dbReference>
<evidence type="ECO:0000256" key="4">
    <source>
        <dbReference type="ARBA" id="ARBA00023004"/>
    </source>
</evidence>
<dbReference type="EMBL" id="FOFU01000006">
    <property type="protein sequence ID" value="SEQ59741.1"/>
    <property type="molecule type" value="Genomic_DNA"/>
</dbReference>
<name>A0A1H9HBL4_9SPIR</name>
<dbReference type="CDD" id="cd01335">
    <property type="entry name" value="Radical_SAM"/>
    <property type="match status" value="1"/>
</dbReference>
<comment type="cofactor">
    <cofactor evidence="6">
        <name>[4Fe-4S] cluster</name>
        <dbReference type="ChEBI" id="CHEBI:49883"/>
    </cofactor>
    <text evidence="6">Binds 1 [4Fe-4S] cluster. The cluster is coordinated with 3 cysteines and an exchangeable S-adenosyl-L-methionine.</text>
</comment>
<keyword evidence="3 6" id="KW-0479">Metal-binding</keyword>
<dbReference type="SFLD" id="SFLDS00029">
    <property type="entry name" value="Radical_SAM"/>
    <property type="match status" value="1"/>
</dbReference>
<dbReference type="PIRSF" id="PIRSF004869">
    <property type="entry name" value="PflX_prd"/>
    <property type="match status" value="1"/>
</dbReference>
<feature type="binding site" evidence="6">
    <location>
        <position position="73"/>
    </location>
    <ligand>
        <name>[4Fe-4S] cluster</name>
        <dbReference type="ChEBI" id="CHEBI:49883"/>
        <note>4Fe-4S-S-AdoMet</note>
    </ligand>
</feature>
<evidence type="ECO:0000313" key="9">
    <source>
        <dbReference type="Proteomes" id="UP000182360"/>
    </source>
</evidence>
<organism evidence="8 9">
    <name type="scientific">Treponema bryantii</name>
    <dbReference type="NCBI Taxonomy" id="163"/>
    <lineage>
        <taxon>Bacteria</taxon>
        <taxon>Pseudomonadati</taxon>
        <taxon>Spirochaetota</taxon>
        <taxon>Spirochaetia</taxon>
        <taxon>Spirochaetales</taxon>
        <taxon>Treponemataceae</taxon>
        <taxon>Treponema</taxon>
    </lineage>
</organism>
<evidence type="ECO:0000256" key="2">
    <source>
        <dbReference type="ARBA" id="ARBA00022691"/>
    </source>
</evidence>
<reference evidence="8 9" key="1">
    <citation type="submission" date="2016-10" db="EMBL/GenBank/DDBJ databases">
        <authorList>
            <person name="de Groot N.N."/>
        </authorList>
    </citation>
    <scope>NUCLEOTIDE SEQUENCE [LARGE SCALE GENOMIC DNA]</scope>
    <source>
        <strain evidence="8 9">B25</strain>
    </source>
</reference>
<protein>
    <submittedName>
        <fullName evidence="8">Pyruvate formate lyase activating enzyme</fullName>
    </submittedName>
</protein>
<keyword evidence="9" id="KW-1185">Reference proteome</keyword>
<dbReference type="OrthoDB" id="9778883at2"/>
<evidence type="ECO:0000256" key="6">
    <source>
        <dbReference type="PIRSR" id="PIRSR004869-50"/>
    </source>
</evidence>
<keyword evidence="1" id="KW-0004">4Fe-4S</keyword>
<dbReference type="PANTHER" id="PTHR30352:SF5">
    <property type="entry name" value="PYRUVATE FORMATE-LYASE 1-ACTIVATING ENZYME"/>
    <property type="match status" value="1"/>
</dbReference>
<keyword evidence="4 6" id="KW-0408">Iron</keyword>
<dbReference type="STRING" id="163.SAMN04487775_101116"/>
<accession>A0A1H9HBL4</accession>
<dbReference type="InterPro" id="IPR016431">
    <property type="entry name" value="Pyrv-formate_lyase-activ_prd"/>
</dbReference>
<feature type="binding site" evidence="6">
    <location>
        <position position="69"/>
    </location>
    <ligand>
        <name>[4Fe-4S] cluster</name>
        <dbReference type="ChEBI" id="CHEBI:49883"/>
        <note>4Fe-4S-S-AdoMet</note>
    </ligand>
</feature>
<evidence type="ECO:0000259" key="7">
    <source>
        <dbReference type="PROSITE" id="PS51918"/>
    </source>
</evidence>
<dbReference type="SUPFAM" id="SSF102114">
    <property type="entry name" value="Radical SAM enzymes"/>
    <property type="match status" value="1"/>
</dbReference>
<gene>
    <name evidence="8" type="ORF">SAMN04487977_106129</name>
</gene>
<dbReference type="RefSeq" id="WP_074644242.1">
    <property type="nucleotide sequence ID" value="NZ_FOFU01000006.1"/>
</dbReference>
<evidence type="ECO:0000313" key="8">
    <source>
        <dbReference type="EMBL" id="SEQ59741.1"/>
    </source>
</evidence>
<proteinExistence type="predicted"/>
<dbReference type="NCBIfam" id="TIGR04337">
    <property type="entry name" value="AmmeMemoSam_rS"/>
    <property type="match status" value="1"/>
</dbReference>
<dbReference type="InterPro" id="IPR027596">
    <property type="entry name" value="AmmeMemoSam_rS"/>
</dbReference>
<evidence type="ECO:0000256" key="5">
    <source>
        <dbReference type="ARBA" id="ARBA00023014"/>
    </source>
</evidence>
<dbReference type="GO" id="GO:0046872">
    <property type="term" value="F:metal ion binding"/>
    <property type="evidence" value="ECO:0007669"/>
    <property type="project" value="UniProtKB-KW"/>
</dbReference>
<dbReference type="InterPro" id="IPR013785">
    <property type="entry name" value="Aldolase_TIM"/>
</dbReference>
<dbReference type="GO" id="GO:0016829">
    <property type="term" value="F:lyase activity"/>
    <property type="evidence" value="ECO:0007669"/>
    <property type="project" value="UniProtKB-KW"/>
</dbReference>
<dbReference type="Gene3D" id="3.20.20.70">
    <property type="entry name" value="Aldolase class I"/>
    <property type="match status" value="1"/>
</dbReference>
<evidence type="ECO:0000256" key="3">
    <source>
        <dbReference type="ARBA" id="ARBA00022723"/>
    </source>
</evidence>
<dbReference type="PANTHER" id="PTHR30352">
    <property type="entry name" value="PYRUVATE FORMATE-LYASE-ACTIVATING ENZYME"/>
    <property type="match status" value="1"/>
</dbReference>
<dbReference type="AlphaFoldDB" id="A0A1H9HBL4"/>
<sequence length="282" mass="31927">MAICDVCFRQCKIEEGSTGFCGARTCRDGKIVAANYGRLTSIALDPIEKKPLKMFHPGSQILSLGSYGCNLRCPFCQNYSISWSQKAFEYKDKAEYYAPEEIVKIASDLRPRGNIGLAFTYNEPLIGYEFIRDTAKRSNEAGMQNVLVTNGTATLKVLNEISPYIDAMNIDLKTFTTSFYKDFLDGDFQMVKDFIQSATASCHVELTTLIIPDENDSEEEMRELSAWVAQLENQLNKKIPLHITRFFPTFKLTDREPTPVNTIMRLVEVAKENLEFVFPGNI</sequence>
<feature type="binding site" evidence="6">
    <location>
        <position position="76"/>
    </location>
    <ligand>
        <name>[4Fe-4S] cluster</name>
        <dbReference type="ChEBI" id="CHEBI:49883"/>
        <note>4Fe-4S-S-AdoMet</note>
    </ligand>
</feature>
<keyword evidence="2 6" id="KW-0949">S-adenosyl-L-methionine</keyword>
<keyword evidence="8" id="KW-0670">Pyruvate</keyword>
<keyword evidence="8" id="KW-0456">Lyase</keyword>
<evidence type="ECO:0000256" key="1">
    <source>
        <dbReference type="ARBA" id="ARBA00022485"/>
    </source>
</evidence>
<dbReference type="InterPro" id="IPR058240">
    <property type="entry name" value="rSAM_sf"/>
</dbReference>
<dbReference type="Proteomes" id="UP000182360">
    <property type="component" value="Unassembled WGS sequence"/>
</dbReference>
<dbReference type="GO" id="GO:0051539">
    <property type="term" value="F:4 iron, 4 sulfur cluster binding"/>
    <property type="evidence" value="ECO:0007669"/>
    <property type="project" value="UniProtKB-KW"/>
</dbReference>
<dbReference type="Pfam" id="PF04055">
    <property type="entry name" value="Radical_SAM"/>
    <property type="match status" value="1"/>
</dbReference>
<dbReference type="SFLD" id="SFLDG01101">
    <property type="entry name" value="Uncharacterised_Radical_SAM_Su"/>
    <property type="match status" value="1"/>
</dbReference>
<feature type="domain" description="Radical SAM core" evidence="7">
    <location>
        <begin position="54"/>
        <end position="279"/>
    </location>
</feature>